<gene>
    <name evidence="2" type="ORF">EPI10_006131</name>
</gene>
<evidence type="ECO:0000313" key="3">
    <source>
        <dbReference type="Proteomes" id="UP000325315"/>
    </source>
</evidence>
<accession>A0A5B6WSY0</accession>
<dbReference type="Gene3D" id="1.10.340.70">
    <property type="match status" value="1"/>
</dbReference>
<dbReference type="Proteomes" id="UP000325315">
    <property type="component" value="Unassembled WGS sequence"/>
</dbReference>
<feature type="domain" description="Integrase zinc-binding" evidence="1">
    <location>
        <begin position="160"/>
        <end position="206"/>
    </location>
</feature>
<dbReference type="AlphaFoldDB" id="A0A5B6WSY0"/>
<comment type="caution">
    <text evidence="2">The sequence shown here is derived from an EMBL/GenBank/DDBJ whole genome shotgun (WGS) entry which is preliminary data.</text>
</comment>
<dbReference type="InterPro" id="IPR041588">
    <property type="entry name" value="Integrase_H2C2"/>
</dbReference>
<reference evidence="3" key="1">
    <citation type="journal article" date="2019" name="Plant Biotechnol. J.">
        <title>Genome sequencing of the Australian wild diploid species Gossypium australe highlights disease resistance and delayed gland morphogenesis.</title>
        <authorList>
            <person name="Cai Y."/>
            <person name="Cai X."/>
            <person name="Wang Q."/>
            <person name="Wang P."/>
            <person name="Zhang Y."/>
            <person name="Cai C."/>
            <person name="Xu Y."/>
            <person name="Wang K."/>
            <person name="Zhou Z."/>
            <person name="Wang C."/>
            <person name="Geng S."/>
            <person name="Li B."/>
            <person name="Dong Q."/>
            <person name="Hou Y."/>
            <person name="Wang H."/>
            <person name="Ai P."/>
            <person name="Liu Z."/>
            <person name="Yi F."/>
            <person name="Sun M."/>
            <person name="An G."/>
            <person name="Cheng J."/>
            <person name="Zhang Y."/>
            <person name="Shi Q."/>
            <person name="Xie Y."/>
            <person name="Shi X."/>
            <person name="Chang Y."/>
            <person name="Huang F."/>
            <person name="Chen Y."/>
            <person name="Hong S."/>
            <person name="Mi L."/>
            <person name="Sun Q."/>
            <person name="Zhang L."/>
            <person name="Zhou B."/>
            <person name="Peng R."/>
            <person name="Zhang X."/>
            <person name="Liu F."/>
        </authorList>
    </citation>
    <scope>NUCLEOTIDE SEQUENCE [LARGE SCALE GENOMIC DNA]</scope>
    <source>
        <strain evidence="3">cv. PA1801</strain>
    </source>
</reference>
<dbReference type="InterPro" id="IPR043502">
    <property type="entry name" value="DNA/RNA_pol_sf"/>
</dbReference>
<dbReference type="OrthoDB" id="111931at2759"/>
<dbReference type="SUPFAM" id="SSF56672">
    <property type="entry name" value="DNA/RNA polymerases"/>
    <property type="match status" value="1"/>
</dbReference>
<organism evidence="2 3">
    <name type="scientific">Gossypium australe</name>
    <dbReference type="NCBI Taxonomy" id="47621"/>
    <lineage>
        <taxon>Eukaryota</taxon>
        <taxon>Viridiplantae</taxon>
        <taxon>Streptophyta</taxon>
        <taxon>Embryophyta</taxon>
        <taxon>Tracheophyta</taxon>
        <taxon>Spermatophyta</taxon>
        <taxon>Magnoliopsida</taxon>
        <taxon>eudicotyledons</taxon>
        <taxon>Gunneridae</taxon>
        <taxon>Pentapetalae</taxon>
        <taxon>rosids</taxon>
        <taxon>malvids</taxon>
        <taxon>Malvales</taxon>
        <taxon>Malvaceae</taxon>
        <taxon>Malvoideae</taxon>
        <taxon>Gossypium</taxon>
    </lineage>
</organism>
<dbReference type="Pfam" id="PF17921">
    <property type="entry name" value="Integrase_H2C2"/>
    <property type="match status" value="1"/>
</dbReference>
<keyword evidence="3" id="KW-1185">Reference proteome</keyword>
<dbReference type="EMBL" id="SMMG02000002">
    <property type="protein sequence ID" value="KAA3484017.1"/>
    <property type="molecule type" value="Genomic_DNA"/>
</dbReference>
<dbReference type="PANTHER" id="PTHR47266">
    <property type="entry name" value="ENDONUCLEASE-RELATED"/>
    <property type="match status" value="1"/>
</dbReference>
<evidence type="ECO:0000259" key="1">
    <source>
        <dbReference type="Pfam" id="PF17921"/>
    </source>
</evidence>
<dbReference type="InterPro" id="IPR052160">
    <property type="entry name" value="Gypsy_RT_Integrase-like"/>
</dbReference>
<name>A0A5B6WSY0_9ROSI</name>
<protein>
    <submittedName>
        <fullName evidence="2">Integrase</fullName>
    </submittedName>
</protein>
<evidence type="ECO:0000313" key="2">
    <source>
        <dbReference type="EMBL" id="KAA3484017.1"/>
    </source>
</evidence>
<proteinExistence type="predicted"/>
<sequence>MLTDAPMLTQLESGKEFVVYSYTSLNSLGCVLMQERKVIAYYLYDEKCHVYTDHKSLKQRRWLELLKDDDMVINYHTSKTNVVADALSQKSLFALRSMNAQLKLDCDGSILAELKTKPLFFLQKIQELQFGDPNLLAKWKMVKNGQIAIYIIGSDDNLYSLKQNILSESHNNVYWLHLKSTKIYCDLKQIYWWLGMKHEIFEFVSKWLMSQQVKAKHQVPSGLLQPIMIPE</sequence>